<comment type="caution">
    <text evidence="5">The sequence shown here is derived from an EMBL/GenBank/DDBJ whole genome shotgun (WGS) entry which is preliminary data.</text>
</comment>
<dbReference type="AlphaFoldDB" id="A0A830BF93"/>
<dbReference type="GO" id="GO:0005634">
    <property type="term" value="C:nucleus"/>
    <property type="evidence" value="ECO:0007669"/>
    <property type="project" value="UniProtKB-SubCell"/>
</dbReference>
<dbReference type="GO" id="GO:0003700">
    <property type="term" value="F:DNA-binding transcription factor activity"/>
    <property type="evidence" value="ECO:0007669"/>
    <property type="project" value="InterPro"/>
</dbReference>
<dbReference type="InterPro" id="IPR033467">
    <property type="entry name" value="Tesmin/TSO1-like_CXC"/>
</dbReference>
<feature type="domain" description="CRC" evidence="4">
    <location>
        <begin position="56"/>
        <end position="186"/>
    </location>
</feature>
<dbReference type="InterPro" id="IPR044522">
    <property type="entry name" value="TSO1-like"/>
</dbReference>
<dbReference type="PANTHER" id="PTHR46159:SF12">
    <property type="entry name" value="PROTEIN TESMIN_TSO1-LIKE CXC 3-RELATED"/>
    <property type="match status" value="1"/>
</dbReference>
<dbReference type="PANTHER" id="PTHR46159">
    <property type="entry name" value="PROTEIN TESMIN/TSO1-LIKE CXC 2"/>
    <property type="match status" value="1"/>
</dbReference>
<dbReference type="Pfam" id="PF03638">
    <property type="entry name" value="TCR"/>
    <property type="match status" value="1"/>
</dbReference>
<dbReference type="Proteomes" id="UP000653305">
    <property type="component" value="Unassembled WGS sequence"/>
</dbReference>
<dbReference type="InterPro" id="IPR005172">
    <property type="entry name" value="CRC"/>
</dbReference>
<gene>
    <name evidence="5" type="ORF">PHJA_000728500</name>
</gene>
<accession>A0A830BF93</accession>
<keyword evidence="6" id="KW-1185">Reference proteome</keyword>
<evidence type="ECO:0000259" key="4">
    <source>
        <dbReference type="PROSITE" id="PS51634"/>
    </source>
</evidence>
<comment type="subcellular location">
    <subcellularLocation>
        <location evidence="1">Nucleus</location>
    </subcellularLocation>
</comment>
<evidence type="ECO:0000313" key="6">
    <source>
        <dbReference type="Proteomes" id="UP000653305"/>
    </source>
</evidence>
<comment type="similarity">
    <text evidence="2">Belongs to the lin-54 family.</text>
</comment>
<dbReference type="OrthoDB" id="888089at2759"/>
<dbReference type="SMART" id="SM01114">
    <property type="entry name" value="CXC"/>
    <property type="match status" value="1"/>
</dbReference>
<protein>
    <submittedName>
        <fullName evidence="5">Protein tesmin/tso1-like cxc 2</fullName>
    </submittedName>
</protein>
<proteinExistence type="inferred from homology"/>
<dbReference type="PROSITE" id="PS51634">
    <property type="entry name" value="CRC"/>
    <property type="match status" value="1"/>
</dbReference>
<evidence type="ECO:0000256" key="3">
    <source>
        <dbReference type="ARBA" id="ARBA00023242"/>
    </source>
</evidence>
<organism evidence="5 6">
    <name type="scientific">Phtheirospermum japonicum</name>
    <dbReference type="NCBI Taxonomy" id="374723"/>
    <lineage>
        <taxon>Eukaryota</taxon>
        <taxon>Viridiplantae</taxon>
        <taxon>Streptophyta</taxon>
        <taxon>Embryophyta</taxon>
        <taxon>Tracheophyta</taxon>
        <taxon>Spermatophyta</taxon>
        <taxon>Magnoliopsida</taxon>
        <taxon>eudicotyledons</taxon>
        <taxon>Gunneridae</taxon>
        <taxon>Pentapetalae</taxon>
        <taxon>asterids</taxon>
        <taxon>lamiids</taxon>
        <taxon>Lamiales</taxon>
        <taxon>Orobanchaceae</taxon>
        <taxon>Orobanchaceae incertae sedis</taxon>
        <taxon>Phtheirospermum</taxon>
    </lineage>
</organism>
<dbReference type="EMBL" id="BMAC01000114">
    <property type="protein sequence ID" value="GFP85847.1"/>
    <property type="molecule type" value="Genomic_DNA"/>
</dbReference>
<sequence>MGYRHFGRKLKRSYRGCPKLQRKEGQNPTPLSPQLLSLEREKEEDRSEELQGFNFSHRRFQISEVEFWGSFKVRSYCECFAAGVYCVEPCACIDCFYKPIYEDTVLATRKQIESRNPLAFAPKVIRGSDSLSEIGDDFSKTPASALHKRGCNCKKSVCQQLDVVWWNLANQDEIACTSMKSREVHIYDIACNVDIRLVYAGAEKETQHHCSRVQCSQRLF</sequence>
<name>A0A830BF93_9LAMI</name>
<keyword evidence="3" id="KW-0539">Nucleus</keyword>
<evidence type="ECO:0000313" key="5">
    <source>
        <dbReference type="EMBL" id="GFP85847.1"/>
    </source>
</evidence>
<evidence type="ECO:0000256" key="1">
    <source>
        <dbReference type="ARBA" id="ARBA00004123"/>
    </source>
</evidence>
<reference evidence="5" key="1">
    <citation type="submission" date="2020-07" db="EMBL/GenBank/DDBJ databases">
        <title>Ethylene signaling mediates host invasion by parasitic plants.</title>
        <authorList>
            <person name="Yoshida S."/>
        </authorList>
    </citation>
    <scope>NUCLEOTIDE SEQUENCE</scope>
    <source>
        <strain evidence="5">Okayama</strain>
    </source>
</reference>
<evidence type="ECO:0000256" key="2">
    <source>
        <dbReference type="ARBA" id="ARBA00007267"/>
    </source>
</evidence>